<evidence type="ECO:0000313" key="4">
    <source>
        <dbReference type="EnsemblMetazoa" id="ADAC006611-PA"/>
    </source>
</evidence>
<dbReference type="VEuPathDB" id="VectorBase:ADAC006611"/>
<dbReference type="GO" id="GO:0000445">
    <property type="term" value="C:THO complex part of transcription export complex"/>
    <property type="evidence" value="ECO:0007669"/>
    <property type="project" value="TreeGrafter"/>
</dbReference>
<dbReference type="Proteomes" id="UP000000673">
    <property type="component" value="Unassembled WGS sequence"/>
</dbReference>
<dbReference type="EMBL" id="ADMH02001627">
    <property type="protein sequence ID" value="ETN61725.1"/>
    <property type="molecule type" value="Genomic_DNA"/>
</dbReference>
<dbReference type="SMART" id="SM00005">
    <property type="entry name" value="DEATH"/>
    <property type="match status" value="1"/>
</dbReference>
<reference evidence="3" key="3">
    <citation type="journal article" date="2013" name="Nucleic Acids Res.">
        <title>The genome of Anopheles darlingi, the main neotropical malaria vector.</title>
        <authorList>
            <person name="Marinotti O."/>
            <person name="Cerqueira G.C."/>
            <person name="de Almeida L.G."/>
            <person name="Ferro M.I."/>
            <person name="Loreto E.L."/>
            <person name="Zaha A."/>
            <person name="Teixeira S.M."/>
            <person name="Wespiser A.R."/>
            <person name="Almeida E Silva A."/>
            <person name="Schlindwein A.D."/>
            <person name="Pacheco A.C."/>
            <person name="Silva A.L."/>
            <person name="Graveley B.R."/>
            <person name="Walenz B.P."/>
            <person name="Lima Bde A."/>
            <person name="Ribeiro C.A."/>
            <person name="Nunes-Silva C.G."/>
            <person name="de Carvalho C.R."/>
            <person name="Soares C.M."/>
            <person name="de Menezes C.B."/>
            <person name="Matiolli C."/>
            <person name="Caffrey D."/>
            <person name="Araujo D.A."/>
            <person name="de Oliveira D.M."/>
            <person name="Golenbock D."/>
            <person name="Grisard E.C."/>
            <person name="Fantinatti-Garboggini F."/>
            <person name="de Carvalho F.M."/>
            <person name="Barcellos F.G."/>
            <person name="Prosdocimi F."/>
            <person name="May G."/>
            <person name="Azevedo Junior G.M."/>
            <person name="Guimaraes G.M."/>
            <person name="Goldman G.H."/>
            <person name="Padilha I.Q."/>
            <person name="Batista Jda S."/>
            <person name="Ferro J.A."/>
            <person name="Ribeiro J.M."/>
            <person name="Fietto J.L."/>
            <person name="Dabbas K.M."/>
            <person name="Cerdeira L."/>
            <person name="Agnez-Lima L.F."/>
            <person name="Brocchi M."/>
            <person name="de Carvalho M.O."/>
            <person name="Teixeira Mde M."/>
            <person name="Diniz Maia Mde M."/>
            <person name="Goldman M.H."/>
            <person name="Cruz Schneider M.P."/>
            <person name="Felipe M.S."/>
            <person name="Hungria M."/>
            <person name="Nicolas M.F."/>
            <person name="Pereira M."/>
            <person name="Montes M.A."/>
            <person name="Cantao M.E."/>
            <person name="Vincentz M."/>
            <person name="Rafael M.S."/>
            <person name="Silverman N."/>
            <person name="Stoco P.H."/>
            <person name="Souza R.C."/>
            <person name="Vicentini R."/>
            <person name="Gazzinelli R.T."/>
            <person name="Neves Rde O."/>
            <person name="Silva R."/>
            <person name="Astolfi-Filho S."/>
            <person name="Maciel T.E."/>
            <person name="Urmenyi T.P."/>
            <person name="Tadei W.P."/>
            <person name="Camargo E.P."/>
            <person name="de Vasconcelos A.T."/>
        </authorList>
    </citation>
    <scope>NUCLEOTIDE SEQUENCE</scope>
</reference>
<evidence type="ECO:0000313" key="3">
    <source>
        <dbReference type="EMBL" id="ETN61725.1"/>
    </source>
</evidence>
<evidence type="ECO:0000259" key="2">
    <source>
        <dbReference type="PROSITE" id="PS50017"/>
    </source>
</evidence>
<sequence length="714" mass="80322">MSSSNFLVLLETFTESLKRAFKDNDIELLKADYDAVRATDKKTALHQAFRDMLLTLTEDIPAIEAFINFAVASCRKDMTMATMPVVLLGDCFDAVTLDRAEQIFTYVENNVATWKEEFFFTACKHNLLRMCNDLLRRLSRSQNTVFCGRILLFLAKFFPFSERSGLNIISEFNLENITEYGMEGNETTLDQLTSGNGATDDTEGTEKETEENKLKIDYNLYCKFWALQDFFRNPNQCYNKVQWKTFATHAGSVLSAFSSFKLEEHRSSTGSAKLTEGGTSSSDCPPMDVDQIREAGHFFAKFLTNPKLLSLQLSDSNFRRSVLVQFLILFQYLNSTVKFKADAHVLTQAQSDWLKETETLVYRLLEESPPNGKKFAETVRHMLTREELWNSWKNEGCKEFKRPEAVLDDGAPATGTGTTTSTGTGAAAQTVGSSSSSGSSSTATSGRPPAKRPRRPLGDLIRDATRQGKFFMGNPEITRLWNVCPDNLQACKGTDRNFLPSLETYLENPKEKQDPSFEWRALRLLARQSPHFFTLFNAPSYKVSDYLESVRKKIQKDKLDVKLESAMQDAEAAAPCVEQAEAEGEGLVGDEEHEQMDSELLKTDQLTPEDKNTHKTLSVSKEQLAELAPSIGKDWKKLATKLGYSADEIQYFESENGTITEQCCHLLTLWFDDDMDASLDNLAYILEGLELVAAADAVKQMITLLSDKVEEVSE</sequence>
<feature type="region of interest" description="Disordered" evidence="1">
    <location>
        <begin position="188"/>
        <end position="209"/>
    </location>
</feature>
<dbReference type="PANTHER" id="PTHR13265">
    <property type="entry name" value="THO COMPLEX SUBUNIT 1"/>
    <property type="match status" value="1"/>
</dbReference>
<feature type="compositionally biased region" description="Low complexity" evidence="1">
    <location>
        <begin position="410"/>
        <end position="446"/>
    </location>
</feature>
<dbReference type="GO" id="GO:0006406">
    <property type="term" value="P:mRNA export from nucleus"/>
    <property type="evidence" value="ECO:0007669"/>
    <property type="project" value="TreeGrafter"/>
</dbReference>
<feature type="domain" description="Death" evidence="2">
    <location>
        <begin position="620"/>
        <end position="702"/>
    </location>
</feature>
<dbReference type="Pfam" id="PF00531">
    <property type="entry name" value="Death"/>
    <property type="match status" value="1"/>
</dbReference>
<reference evidence="3" key="2">
    <citation type="submission" date="2010-05" db="EMBL/GenBank/DDBJ databases">
        <authorList>
            <person name="Almeida L.G."/>
            <person name="Nicolas M.F."/>
            <person name="Souza R.C."/>
            <person name="Vasconcelos A.T.R."/>
        </authorList>
    </citation>
    <scope>NUCLEOTIDE SEQUENCE</scope>
</reference>
<dbReference type="OMA" id="LQREEMW"/>
<dbReference type="CDD" id="cd01670">
    <property type="entry name" value="Death"/>
    <property type="match status" value="1"/>
</dbReference>
<protein>
    <submittedName>
        <fullName evidence="3">Nuclear matrix protein</fullName>
    </submittedName>
</protein>
<dbReference type="Gene3D" id="1.10.533.10">
    <property type="entry name" value="Death Domain, Fas"/>
    <property type="match status" value="1"/>
</dbReference>
<dbReference type="SUPFAM" id="SSF47986">
    <property type="entry name" value="DEATH domain"/>
    <property type="match status" value="1"/>
</dbReference>
<dbReference type="InterPro" id="IPR000488">
    <property type="entry name" value="Death_dom"/>
</dbReference>
<gene>
    <name evidence="3" type="ORF">AND_006611</name>
</gene>
<proteinExistence type="predicted"/>
<evidence type="ECO:0000313" key="5">
    <source>
        <dbReference type="Proteomes" id="UP000000673"/>
    </source>
</evidence>
<dbReference type="EnsemblMetazoa" id="ADAC006611-RA">
    <property type="protein sequence ID" value="ADAC006611-PA"/>
    <property type="gene ID" value="ADAC006611"/>
</dbReference>
<dbReference type="FunCoup" id="W5JFR3">
    <property type="interactions" value="1511"/>
</dbReference>
<accession>W5JFR3</accession>
<dbReference type="eggNOG" id="KOG2491">
    <property type="taxonomic scope" value="Eukaryota"/>
</dbReference>
<reference evidence="3 5" key="1">
    <citation type="journal article" date="2010" name="BMC Genomics">
        <title>Combination of measures distinguishes pre-miRNAs from other stem-loops in the genome of the newly sequenced Anopheles darlingi.</title>
        <authorList>
            <person name="Mendes N.D."/>
            <person name="Freitas A.T."/>
            <person name="Vasconcelos A.T."/>
            <person name="Sagot M.F."/>
        </authorList>
    </citation>
    <scope>NUCLEOTIDE SEQUENCE</scope>
</reference>
<dbReference type="HOGENOM" id="CLU_027906_0_0_1"/>
<dbReference type="VEuPathDB" id="VectorBase:ADAR2_001591"/>
<evidence type="ECO:0000256" key="1">
    <source>
        <dbReference type="SAM" id="MobiDB-lite"/>
    </source>
</evidence>
<feature type="region of interest" description="Disordered" evidence="1">
    <location>
        <begin position="403"/>
        <end position="459"/>
    </location>
</feature>
<reference evidence="4" key="4">
    <citation type="submission" date="2015-06" db="UniProtKB">
        <authorList>
            <consortium name="EnsemblMetazoa"/>
        </authorList>
    </citation>
    <scope>IDENTIFICATION</scope>
</reference>
<dbReference type="Pfam" id="PF11957">
    <property type="entry name" value="efThoc1"/>
    <property type="match status" value="1"/>
</dbReference>
<dbReference type="InterPro" id="IPR021861">
    <property type="entry name" value="THO_THOC1"/>
</dbReference>
<name>W5JFR3_ANODA</name>
<dbReference type="STRING" id="43151.W5JFR3"/>
<dbReference type="InterPro" id="IPR011029">
    <property type="entry name" value="DEATH-like_dom_sf"/>
</dbReference>
<dbReference type="AlphaFoldDB" id="W5JFR3"/>
<feature type="compositionally biased region" description="Polar residues" evidence="1">
    <location>
        <begin position="188"/>
        <end position="197"/>
    </location>
</feature>
<dbReference type="FunFam" id="1.10.533.10:FF:000109">
    <property type="entry name" value="GG10810"/>
    <property type="match status" value="1"/>
</dbReference>
<organism evidence="3">
    <name type="scientific">Anopheles darlingi</name>
    <name type="common">Mosquito</name>
    <dbReference type="NCBI Taxonomy" id="43151"/>
    <lineage>
        <taxon>Eukaryota</taxon>
        <taxon>Metazoa</taxon>
        <taxon>Ecdysozoa</taxon>
        <taxon>Arthropoda</taxon>
        <taxon>Hexapoda</taxon>
        <taxon>Insecta</taxon>
        <taxon>Pterygota</taxon>
        <taxon>Neoptera</taxon>
        <taxon>Endopterygota</taxon>
        <taxon>Diptera</taxon>
        <taxon>Nematocera</taxon>
        <taxon>Culicoidea</taxon>
        <taxon>Culicidae</taxon>
        <taxon>Anophelinae</taxon>
        <taxon>Anopheles</taxon>
    </lineage>
</organism>
<dbReference type="PROSITE" id="PS50017">
    <property type="entry name" value="DEATH_DOMAIN"/>
    <property type="match status" value="1"/>
</dbReference>
<keyword evidence="5" id="KW-1185">Reference proteome</keyword>
<dbReference type="PANTHER" id="PTHR13265:SF0">
    <property type="entry name" value="HPR1"/>
    <property type="match status" value="1"/>
</dbReference>
<dbReference type="GO" id="GO:0007165">
    <property type="term" value="P:signal transduction"/>
    <property type="evidence" value="ECO:0007669"/>
    <property type="project" value="InterPro"/>
</dbReference>